<evidence type="ECO:0000313" key="5">
    <source>
        <dbReference type="Proteomes" id="UP000254330"/>
    </source>
</evidence>
<evidence type="ECO:0000259" key="2">
    <source>
        <dbReference type="Pfam" id="PF20693"/>
    </source>
</evidence>
<dbReference type="Pfam" id="PF20693">
    <property type="entry name" value="YobI-ATPase"/>
    <property type="match status" value="1"/>
</dbReference>
<evidence type="ECO:0000313" key="6">
    <source>
        <dbReference type="Proteomes" id="UP000294641"/>
    </source>
</evidence>
<reference evidence="3 5" key="1">
    <citation type="submission" date="2018-06" db="EMBL/GenBank/DDBJ databases">
        <authorList>
            <consortium name="Pathogen Informatics"/>
            <person name="Doyle S."/>
        </authorList>
    </citation>
    <scope>NUCLEOTIDE SEQUENCE [LARGE SCALE GENOMIC DNA]</scope>
    <source>
        <strain evidence="3 5">NCTC10597</strain>
    </source>
</reference>
<evidence type="ECO:0000313" key="3">
    <source>
        <dbReference type="EMBL" id="STX09385.1"/>
    </source>
</evidence>
<feature type="domain" description="YobI-like P-loop NTPase" evidence="2">
    <location>
        <begin position="20"/>
        <end position="87"/>
    </location>
</feature>
<dbReference type="EMBL" id="UGNP01000001">
    <property type="protein sequence ID" value="STX09385.1"/>
    <property type="molecule type" value="Genomic_DNA"/>
</dbReference>
<evidence type="ECO:0000313" key="4">
    <source>
        <dbReference type="EMBL" id="TDR37441.1"/>
    </source>
</evidence>
<proteinExistence type="predicted"/>
<feature type="region of interest" description="Disordered" evidence="1">
    <location>
        <begin position="72"/>
        <end position="93"/>
    </location>
</feature>
<dbReference type="Gene3D" id="3.40.50.300">
    <property type="entry name" value="P-loop containing nucleotide triphosphate hydrolases"/>
    <property type="match status" value="1"/>
</dbReference>
<reference evidence="4 6" key="2">
    <citation type="submission" date="2019-03" db="EMBL/GenBank/DDBJ databases">
        <title>Genomic Encyclopedia of Type Strains, Phase IV (KMG-IV): sequencing the most valuable type-strain genomes for metagenomic binning, comparative biology and taxonomic classification.</title>
        <authorList>
            <person name="Goeker M."/>
        </authorList>
    </citation>
    <scope>NUCLEOTIDE SEQUENCE [LARGE SCALE GENOMIC DNA]</scope>
    <source>
        <strain evidence="4 6">DSM 20580</strain>
    </source>
</reference>
<organism evidence="3 5">
    <name type="scientific">Kurthia zopfii</name>
    <dbReference type="NCBI Taxonomy" id="1650"/>
    <lineage>
        <taxon>Bacteria</taxon>
        <taxon>Bacillati</taxon>
        <taxon>Bacillota</taxon>
        <taxon>Bacilli</taxon>
        <taxon>Bacillales</taxon>
        <taxon>Caryophanaceae</taxon>
        <taxon>Kurthia</taxon>
    </lineage>
</organism>
<protein>
    <submittedName>
        <fullName evidence="4">ABC transporter family protein</fullName>
    </submittedName>
</protein>
<name>A0A8B4Q9K6_9BACL</name>
<sequence>MEFKNLVPNTEEDIKKKPFLDALKWAISNDENKNIAITGSYGSGKSSIIETFIKKEKIEKETAKISITTFNKESKKGNEARNSSDTALEDILE</sequence>
<keyword evidence="6" id="KW-1185">Reference proteome</keyword>
<accession>A0A8B4Q9K6</accession>
<dbReference type="SUPFAM" id="SSF52540">
    <property type="entry name" value="P-loop containing nucleoside triphosphate hydrolases"/>
    <property type="match status" value="1"/>
</dbReference>
<dbReference type="EMBL" id="SNZG01000020">
    <property type="protein sequence ID" value="TDR37441.1"/>
    <property type="molecule type" value="Genomic_DNA"/>
</dbReference>
<dbReference type="InterPro" id="IPR027417">
    <property type="entry name" value="P-loop_NTPase"/>
</dbReference>
<dbReference type="AlphaFoldDB" id="A0A8B4Q9K6"/>
<evidence type="ECO:0000256" key="1">
    <source>
        <dbReference type="SAM" id="MobiDB-lite"/>
    </source>
</evidence>
<comment type="caution">
    <text evidence="3">The sequence shown here is derived from an EMBL/GenBank/DDBJ whole genome shotgun (WGS) entry which is preliminary data.</text>
</comment>
<dbReference type="InterPro" id="IPR048428">
    <property type="entry name" value="YobI-NTPase"/>
</dbReference>
<dbReference type="Proteomes" id="UP000294641">
    <property type="component" value="Unassembled WGS sequence"/>
</dbReference>
<gene>
    <name evidence="4" type="ORF">DFR61_12036</name>
    <name evidence="3" type="ORF">NCTC10597_01060</name>
</gene>
<dbReference type="Proteomes" id="UP000254330">
    <property type="component" value="Unassembled WGS sequence"/>
</dbReference>